<evidence type="ECO:0000256" key="9">
    <source>
        <dbReference type="PIRSR" id="PIRSR605150-2"/>
    </source>
</evidence>
<feature type="transmembrane region" description="Helical" evidence="12">
    <location>
        <begin position="196"/>
        <end position="216"/>
    </location>
</feature>
<evidence type="ECO:0000256" key="3">
    <source>
        <dbReference type="ARBA" id="ARBA00022679"/>
    </source>
</evidence>
<keyword evidence="14" id="KW-1185">Reference proteome</keyword>
<accession>A0A8J5F9R1</accession>
<evidence type="ECO:0000256" key="2">
    <source>
        <dbReference type="ARBA" id="ARBA00022676"/>
    </source>
</evidence>
<dbReference type="PANTHER" id="PTHR13301">
    <property type="entry name" value="X-BOX TRANSCRIPTION FACTOR-RELATED"/>
    <property type="match status" value="1"/>
</dbReference>
<dbReference type="Pfam" id="PF03552">
    <property type="entry name" value="Cellulose_synt"/>
    <property type="match status" value="1"/>
</dbReference>
<organism evidence="13 14">
    <name type="scientific">Zingiber officinale</name>
    <name type="common">Ginger</name>
    <name type="synonym">Amomum zingiber</name>
    <dbReference type="NCBI Taxonomy" id="94328"/>
    <lineage>
        <taxon>Eukaryota</taxon>
        <taxon>Viridiplantae</taxon>
        <taxon>Streptophyta</taxon>
        <taxon>Embryophyta</taxon>
        <taxon>Tracheophyta</taxon>
        <taxon>Spermatophyta</taxon>
        <taxon>Magnoliopsida</taxon>
        <taxon>Liliopsida</taxon>
        <taxon>Zingiberales</taxon>
        <taxon>Zingiberaceae</taxon>
        <taxon>Zingiber</taxon>
    </lineage>
</organism>
<evidence type="ECO:0000256" key="8">
    <source>
        <dbReference type="PIRSR" id="PIRSR605150-1"/>
    </source>
</evidence>
<keyword evidence="5 12" id="KW-1133">Transmembrane helix</keyword>
<comment type="caution">
    <text evidence="13">The sequence shown here is derived from an EMBL/GenBank/DDBJ whole genome shotgun (WGS) entry which is preliminary data.</text>
</comment>
<evidence type="ECO:0000313" key="13">
    <source>
        <dbReference type="EMBL" id="KAG6483037.1"/>
    </source>
</evidence>
<dbReference type="GO" id="GO:0071669">
    <property type="term" value="P:plant-type cell wall organization or biogenesis"/>
    <property type="evidence" value="ECO:0007669"/>
    <property type="project" value="UniProtKB-ARBA"/>
</dbReference>
<dbReference type="AlphaFoldDB" id="A0A8J5F9R1"/>
<evidence type="ECO:0000256" key="7">
    <source>
        <dbReference type="ARBA" id="ARBA00023316"/>
    </source>
</evidence>
<dbReference type="InterPro" id="IPR005150">
    <property type="entry name" value="Cellulose_synth"/>
</dbReference>
<evidence type="ECO:0000256" key="5">
    <source>
        <dbReference type="ARBA" id="ARBA00022989"/>
    </source>
</evidence>
<dbReference type="EMBL" id="JACMSC010000016">
    <property type="protein sequence ID" value="KAG6483037.1"/>
    <property type="molecule type" value="Genomic_DNA"/>
</dbReference>
<feature type="coiled-coil region" evidence="11">
    <location>
        <begin position="346"/>
        <end position="373"/>
    </location>
</feature>
<evidence type="ECO:0000256" key="10">
    <source>
        <dbReference type="PIRSR" id="PIRSR605150-3"/>
    </source>
</evidence>
<feature type="binding site" evidence="9">
    <location>
        <position position="259"/>
    </location>
    <ligand>
        <name>UDP-alpha-D-glucose</name>
        <dbReference type="ChEBI" id="CHEBI:58885"/>
    </ligand>
</feature>
<keyword evidence="2" id="KW-0328">Glycosyltransferase</keyword>
<evidence type="ECO:0000256" key="11">
    <source>
        <dbReference type="SAM" id="Coils"/>
    </source>
</evidence>
<dbReference type="GO" id="GO:0030244">
    <property type="term" value="P:cellulose biosynthetic process"/>
    <property type="evidence" value="ECO:0007669"/>
    <property type="project" value="InterPro"/>
</dbReference>
<gene>
    <name evidence="13" type="ORF">ZIOFF_059677</name>
</gene>
<evidence type="ECO:0000313" key="14">
    <source>
        <dbReference type="Proteomes" id="UP000734854"/>
    </source>
</evidence>
<feature type="binding site" evidence="9">
    <location>
        <position position="265"/>
    </location>
    <ligand>
        <name>UDP-alpha-D-glucose</name>
        <dbReference type="ChEBI" id="CHEBI:58885"/>
    </ligand>
</feature>
<feature type="binding site" evidence="10">
    <location>
        <position position="481"/>
    </location>
    <ligand>
        <name>Mn(2+)</name>
        <dbReference type="ChEBI" id="CHEBI:29035"/>
    </ligand>
</feature>
<keyword evidence="6 12" id="KW-0472">Membrane</keyword>
<feature type="binding site" evidence="9">
    <location>
        <position position="266"/>
    </location>
    <ligand>
        <name>UDP-alpha-D-glucose</name>
        <dbReference type="ChEBI" id="CHEBI:58885"/>
    </ligand>
</feature>
<dbReference type="GO" id="GO:0071555">
    <property type="term" value="P:cell wall organization"/>
    <property type="evidence" value="ECO:0007669"/>
    <property type="project" value="UniProtKB-KW"/>
</dbReference>
<reference evidence="13 14" key="1">
    <citation type="submission" date="2020-08" db="EMBL/GenBank/DDBJ databases">
        <title>Plant Genome Project.</title>
        <authorList>
            <person name="Zhang R.-G."/>
        </authorList>
    </citation>
    <scope>NUCLEOTIDE SEQUENCE [LARGE SCALE GENOMIC DNA]</scope>
    <source>
        <tissue evidence="13">Rhizome</tissue>
    </source>
</reference>
<feature type="binding site" evidence="9">
    <location>
        <position position="480"/>
    </location>
    <ligand>
        <name>UDP-alpha-D-glucose</name>
        <dbReference type="ChEBI" id="CHEBI:58885"/>
    </ligand>
</feature>
<dbReference type="GO" id="GO:0016760">
    <property type="term" value="F:cellulose synthase (UDP-forming) activity"/>
    <property type="evidence" value="ECO:0007669"/>
    <property type="project" value="InterPro"/>
</dbReference>
<dbReference type="GO" id="GO:0012505">
    <property type="term" value="C:endomembrane system"/>
    <property type="evidence" value="ECO:0007669"/>
    <property type="project" value="UniProtKB-SubCell"/>
</dbReference>
<dbReference type="Gene3D" id="3.90.550.10">
    <property type="entry name" value="Spore Coat Polysaccharide Biosynthesis Protein SpsA, Chain A"/>
    <property type="match status" value="1"/>
</dbReference>
<dbReference type="InterPro" id="IPR029044">
    <property type="entry name" value="Nucleotide-diphossugar_trans"/>
</dbReference>
<feature type="active site" evidence="8">
    <location>
        <position position="296"/>
    </location>
</feature>
<sequence length="753" mass="85747">MQWAVGEEACHPKPYTLVTLRDSFSQPFVSSYEFFAHHLPFDIKRNMTPLRLVSEPKYKFLNRKPWQLLSYPTRSRATLHDSVSRYEFCYGYLHDLESFLQIYNLEFCHGCTTHEASRRLLSVSCTRINPPSLHIPSFFLLLHHLVSSAPLREGAPHSRQICILCYTADLEVSDLNFVILGFYFAWKIMHKNEDAIWLWGISVVCELWFAFSWLLTQLPKLFPINRVLNLTVLKENFESISSDNPTGKSDLPGIDVFVSIANSKKEPTVLEIANTILSVLAVDYPTEKLCSYVSDDAGNILTFEAMVEAASFAKLWIPFCRKHDIGCRNPEIYFNSTQDPYINPRHTDFVNDRRRLKREYDNFEDRINGLSDAIKRRSDAYYESEVKNAMEVAPESIEIAKATWMSNGVHWPGAWENPSLAHSYDHHSGMIQVILKAPSDEPLFGNYEEAASLDFTGIDMRLPMLVYVSREKHPEYEHHKKAGTLNALLRASAVMSNGPFILDLDCNQYIYDSQFLREGICFMMDWDGDQADQLCYVQFSQSFDPSDDCHVGVNMRALDGLQGPVYVGTGCLFRRIALYGFDPPGSKEHHAGCCSCCFPQKRKSQTATASEETHALHLGDYMTEEMTMSTFPQKFGNSSFLIDSIPAAELQGRPLADHPAIKYGRQPGILTAPREFLDASAVPKALSVISSGYEDKTEWGHCIGWIYGSESEDVVTGYRMHNRGWKSVYCVTKPDAFRRTAPMNLTDRLSKFE</sequence>
<keyword evidence="4 12" id="KW-0812">Transmembrane</keyword>
<proteinExistence type="predicted"/>
<keyword evidence="3" id="KW-0808">Transferase</keyword>
<name>A0A8J5F9R1_ZINOF</name>
<keyword evidence="11" id="KW-0175">Coiled coil</keyword>
<feature type="binding site" evidence="9">
    <location>
        <position position="296"/>
    </location>
    <ligand>
        <name>UDP-alpha-D-glucose</name>
        <dbReference type="ChEBI" id="CHEBI:58885"/>
    </ligand>
</feature>
<feature type="binding site" evidence="10">
    <location>
        <position position="505"/>
    </location>
    <ligand>
        <name>Mn(2+)</name>
        <dbReference type="ChEBI" id="CHEBI:29035"/>
    </ligand>
</feature>
<feature type="active site" evidence="8">
    <location>
        <position position="713"/>
    </location>
</feature>
<dbReference type="GO" id="GO:0016020">
    <property type="term" value="C:membrane"/>
    <property type="evidence" value="ECO:0007669"/>
    <property type="project" value="InterPro"/>
</dbReference>
<evidence type="ECO:0000256" key="1">
    <source>
        <dbReference type="ARBA" id="ARBA00004127"/>
    </source>
</evidence>
<evidence type="ECO:0000256" key="6">
    <source>
        <dbReference type="ARBA" id="ARBA00023136"/>
    </source>
</evidence>
<evidence type="ECO:0000256" key="12">
    <source>
        <dbReference type="SAM" id="Phobius"/>
    </source>
</evidence>
<keyword evidence="7" id="KW-0961">Cell wall biogenesis/degradation</keyword>
<comment type="subcellular location">
    <subcellularLocation>
        <location evidence="1">Endomembrane system</location>
        <topology evidence="1">Multi-pass membrane protein</topology>
    </subcellularLocation>
</comment>
<evidence type="ECO:0000256" key="4">
    <source>
        <dbReference type="ARBA" id="ARBA00022692"/>
    </source>
</evidence>
<dbReference type="Proteomes" id="UP000734854">
    <property type="component" value="Unassembled WGS sequence"/>
</dbReference>
<protein>
    <submittedName>
        <fullName evidence="13">Uncharacterized protein</fullName>
    </submittedName>
</protein>